<protein>
    <recommendedName>
        <fullName evidence="3">DUF327 domain-containing protein</fullName>
    </recommendedName>
</protein>
<dbReference type="AlphaFoldDB" id="A0A1C0ZYJ9"/>
<dbReference type="OrthoDB" id="1680946at2"/>
<keyword evidence="2" id="KW-1185">Reference proteome</keyword>
<sequence>MKINPGLQPIGKNMKVNENVPSPQMAPRNFSDIMQQQDEKYTHEQLSKMVQQITVQGDRLSRGMTVRDLLQYKLLIRQFLEETARRGVNLRDTKGWDRRGRSKRYKLLEEIDQELLAMADELLENEQGRIEILQRIGEIRGMLINLLF</sequence>
<dbReference type="InterPro" id="IPR005585">
    <property type="entry name" value="DUF327"/>
</dbReference>
<dbReference type="Pfam" id="PF03885">
    <property type="entry name" value="DUF327"/>
    <property type="match status" value="1"/>
</dbReference>
<dbReference type="EMBL" id="LYPC01000024">
    <property type="protein sequence ID" value="OCT13225.1"/>
    <property type="molecule type" value="Genomic_DNA"/>
</dbReference>
<accession>A0A1C0ZYJ9</accession>
<comment type="caution">
    <text evidence="1">The sequence shown here is derived from an EMBL/GenBank/DDBJ whole genome shotgun (WGS) entry which is preliminary data.</text>
</comment>
<dbReference type="STRING" id="512399.A8709_00930"/>
<proteinExistence type="predicted"/>
<evidence type="ECO:0000313" key="2">
    <source>
        <dbReference type="Proteomes" id="UP000093309"/>
    </source>
</evidence>
<reference evidence="2" key="1">
    <citation type="submission" date="2016-05" db="EMBL/GenBank/DDBJ databases">
        <title>Paenibacillus oryzae. sp. nov., isolated from the rice root.</title>
        <authorList>
            <person name="Zhang J."/>
            <person name="Zhang X."/>
        </authorList>
    </citation>
    <scope>NUCLEOTIDE SEQUENCE [LARGE SCALE GENOMIC DNA]</scope>
    <source>
        <strain evidence="2">KCTC13222</strain>
    </source>
</reference>
<name>A0A1C0ZYJ9_9BACL</name>
<dbReference type="Proteomes" id="UP000093309">
    <property type="component" value="Unassembled WGS sequence"/>
</dbReference>
<dbReference type="Gene3D" id="1.20.120.490">
    <property type="entry name" value="Hypothetical protein TM1646-like domain"/>
    <property type="match status" value="1"/>
</dbReference>
<dbReference type="InterPro" id="IPR024042">
    <property type="entry name" value="TM1646-like_dom_sf"/>
</dbReference>
<organism evidence="1 2">
    <name type="scientific">Paenibacillus pectinilyticus</name>
    <dbReference type="NCBI Taxonomy" id="512399"/>
    <lineage>
        <taxon>Bacteria</taxon>
        <taxon>Bacillati</taxon>
        <taxon>Bacillota</taxon>
        <taxon>Bacilli</taxon>
        <taxon>Bacillales</taxon>
        <taxon>Paenibacillaceae</taxon>
        <taxon>Paenibacillus</taxon>
    </lineage>
</organism>
<evidence type="ECO:0008006" key="3">
    <source>
        <dbReference type="Google" id="ProtNLM"/>
    </source>
</evidence>
<evidence type="ECO:0000313" key="1">
    <source>
        <dbReference type="EMBL" id="OCT13225.1"/>
    </source>
</evidence>
<gene>
    <name evidence="1" type="ORF">A8709_00930</name>
</gene>
<dbReference type="SUPFAM" id="SSF158397">
    <property type="entry name" value="TM1646-like"/>
    <property type="match status" value="1"/>
</dbReference>
<dbReference type="RefSeq" id="WP_065854288.1">
    <property type="nucleotide sequence ID" value="NZ_LYPC01000024.1"/>
</dbReference>